<keyword evidence="2" id="KW-1185">Reference proteome</keyword>
<proteinExistence type="predicted"/>
<protein>
    <recommendedName>
        <fullName evidence="3">ATP-binding protein</fullName>
    </recommendedName>
</protein>
<reference evidence="1 2" key="1">
    <citation type="submission" date="2023-12" db="EMBL/GenBank/DDBJ databases">
        <title>Micromonospora sp. nov., isolated from Atacama Desert.</title>
        <authorList>
            <person name="Carro L."/>
            <person name="Golinska P."/>
            <person name="Klenk H.-P."/>
            <person name="Goodfellow M."/>
        </authorList>
    </citation>
    <scope>NUCLEOTIDE SEQUENCE [LARGE SCALE GENOMIC DNA]</scope>
    <source>
        <strain evidence="1 2">4G53</strain>
    </source>
</reference>
<sequence>MLRRIGDELACQVSDHGPGIPEQLPALPEPTRPGRRDPWLAQHLTAGLVLDNTPTGLTAAVTAALPRRA</sequence>
<name>A0ABU5JDX1_9ACTN</name>
<evidence type="ECO:0000313" key="1">
    <source>
        <dbReference type="EMBL" id="MDZ5490797.1"/>
    </source>
</evidence>
<evidence type="ECO:0000313" key="2">
    <source>
        <dbReference type="Proteomes" id="UP001290101"/>
    </source>
</evidence>
<evidence type="ECO:0008006" key="3">
    <source>
        <dbReference type="Google" id="ProtNLM"/>
    </source>
</evidence>
<dbReference type="RefSeq" id="WP_322440864.1">
    <property type="nucleotide sequence ID" value="NZ_JAXOTQ010000017.1"/>
</dbReference>
<dbReference type="Proteomes" id="UP001290101">
    <property type="component" value="Unassembled WGS sequence"/>
</dbReference>
<accession>A0ABU5JDX1</accession>
<comment type="caution">
    <text evidence="1">The sequence shown here is derived from an EMBL/GenBank/DDBJ whole genome shotgun (WGS) entry which is preliminary data.</text>
</comment>
<dbReference type="EMBL" id="JAXOTQ010000017">
    <property type="protein sequence ID" value="MDZ5490797.1"/>
    <property type="molecule type" value="Genomic_DNA"/>
</dbReference>
<organism evidence="1 2">
    <name type="scientific">Micromonospora sicca</name>
    <dbReference type="NCBI Taxonomy" id="2202420"/>
    <lineage>
        <taxon>Bacteria</taxon>
        <taxon>Bacillati</taxon>
        <taxon>Actinomycetota</taxon>
        <taxon>Actinomycetes</taxon>
        <taxon>Micromonosporales</taxon>
        <taxon>Micromonosporaceae</taxon>
        <taxon>Micromonospora</taxon>
    </lineage>
</organism>
<gene>
    <name evidence="1" type="ORF">U2F25_15205</name>
</gene>